<keyword evidence="2" id="KW-1185">Reference proteome</keyword>
<evidence type="ECO:0000313" key="2">
    <source>
        <dbReference type="Proteomes" id="UP000799767"/>
    </source>
</evidence>
<dbReference type="AlphaFoldDB" id="A0A6A6PV92"/>
<dbReference type="OrthoDB" id="3248508at2759"/>
<protein>
    <submittedName>
        <fullName evidence="1">Uncharacterized protein</fullName>
    </submittedName>
</protein>
<accession>A0A6A6PV92</accession>
<gene>
    <name evidence="1" type="ORF">BDY17DRAFT_120507</name>
</gene>
<organism evidence="1 2">
    <name type="scientific">Neohortaea acidophila</name>
    <dbReference type="NCBI Taxonomy" id="245834"/>
    <lineage>
        <taxon>Eukaryota</taxon>
        <taxon>Fungi</taxon>
        <taxon>Dikarya</taxon>
        <taxon>Ascomycota</taxon>
        <taxon>Pezizomycotina</taxon>
        <taxon>Dothideomycetes</taxon>
        <taxon>Dothideomycetidae</taxon>
        <taxon>Mycosphaerellales</taxon>
        <taxon>Teratosphaeriaceae</taxon>
        <taxon>Neohortaea</taxon>
    </lineage>
</organism>
<dbReference type="Proteomes" id="UP000799767">
    <property type="component" value="Unassembled WGS sequence"/>
</dbReference>
<dbReference type="RefSeq" id="XP_033590628.1">
    <property type="nucleotide sequence ID" value="XM_033729305.1"/>
</dbReference>
<dbReference type="EMBL" id="MU001634">
    <property type="protein sequence ID" value="KAF2484058.1"/>
    <property type="molecule type" value="Genomic_DNA"/>
</dbReference>
<reference evidence="1" key="1">
    <citation type="journal article" date="2020" name="Stud. Mycol.">
        <title>101 Dothideomycetes genomes: a test case for predicting lifestyles and emergence of pathogens.</title>
        <authorList>
            <person name="Haridas S."/>
            <person name="Albert R."/>
            <person name="Binder M."/>
            <person name="Bloem J."/>
            <person name="Labutti K."/>
            <person name="Salamov A."/>
            <person name="Andreopoulos B."/>
            <person name="Baker S."/>
            <person name="Barry K."/>
            <person name="Bills G."/>
            <person name="Bluhm B."/>
            <person name="Cannon C."/>
            <person name="Castanera R."/>
            <person name="Culley D."/>
            <person name="Daum C."/>
            <person name="Ezra D."/>
            <person name="Gonzalez J."/>
            <person name="Henrissat B."/>
            <person name="Kuo A."/>
            <person name="Liang C."/>
            <person name="Lipzen A."/>
            <person name="Lutzoni F."/>
            <person name="Magnuson J."/>
            <person name="Mondo S."/>
            <person name="Nolan M."/>
            <person name="Ohm R."/>
            <person name="Pangilinan J."/>
            <person name="Park H.-J."/>
            <person name="Ramirez L."/>
            <person name="Alfaro M."/>
            <person name="Sun H."/>
            <person name="Tritt A."/>
            <person name="Yoshinaga Y."/>
            <person name="Zwiers L.-H."/>
            <person name="Turgeon B."/>
            <person name="Goodwin S."/>
            <person name="Spatafora J."/>
            <person name="Crous P."/>
            <person name="Grigoriev I."/>
        </authorList>
    </citation>
    <scope>NUCLEOTIDE SEQUENCE</scope>
    <source>
        <strain evidence="1">CBS 113389</strain>
    </source>
</reference>
<evidence type="ECO:0000313" key="1">
    <source>
        <dbReference type="EMBL" id="KAF2484058.1"/>
    </source>
</evidence>
<dbReference type="GeneID" id="54470307"/>
<name>A0A6A6PV92_9PEZI</name>
<proteinExistence type="predicted"/>
<sequence length="259" mass="28001">MSGSVNLQIYDDIAKVTLTLRGGAAQAAYVTTAANGCAAARPMPAMRQTHLTFTASSTMDIKAPIPDTHGLDNRAARHQSREEATNPAFPEDLFSYDTVSSSPARCLYTIAELDEFIRAAPTATFQGYLSLLIVEVNLVDCFNRHTLLSGACCHAPVHANALTATCKRCNEQVSLRLNPLILGQVVDETAAIEAGGLLLSDRAWRDFLGRGPEALLDLDAGGLKQIADRLVFCRLTTVFGWTPDQSRAGGRICVMRFRS</sequence>